<reference evidence="2 3" key="1">
    <citation type="submission" date="2014-04" db="EMBL/GenBank/DDBJ databases">
        <title>Evolutionary Origins and Diversification of the Mycorrhizal Mutualists.</title>
        <authorList>
            <consortium name="DOE Joint Genome Institute"/>
            <consortium name="Mycorrhizal Genomics Consortium"/>
            <person name="Kohler A."/>
            <person name="Kuo A."/>
            <person name="Nagy L.G."/>
            <person name="Floudas D."/>
            <person name="Copeland A."/>
            <person name="Barry K.W."/>
            <person name="Cichocki N."/>
            <person name="Veneault-Fourrey C."/>
            <person name="LaButti K."/>
            <person name="Lindquist E.A."/>
            <person name="Lipzen A."/>
            <person name="Lundell T."/>
            <person name="Morin E."/>
            <person name="Murat C."/>
            <person name="Riley R."/>
            <person name="Ohm R."/>
            <person name="Sun H."/>
            <person name="Tunlid A."/>
            <person name="Henrissat B."/>
            <person name="Grigoriev I.V."/>
            <person name="Hibbett D.S."/>
            <person name="Martin F."/>
        </authorList>
    </citation>
    <scope>NUCLEOTIDE SEQUENCE [LARGE SCALE GENOMIC DNA]</scope>
    <source>
        <strain evidence="2 3">MD-312</strain>
    </source>
</reference>
<evidence type="ECO:0000256" key="1">
    <source>
        <dbReference type="SAM" id="MobiDB-lite"/>
    </source>
</evidence>
<feature type="region of interest" description="Disordered" evidence="1">
    <location>
        <begin position="1"/>
        <end position="30"/>
    </location>
</feature>
<sequence>SLFIATPVSPRFSEDVTTTPGLTRGRSIQFDDLNASPYHVEPYPQRKSADQLAIDSPDKRRVEGVYDRFLMATSGVKRVGKGYQSDNFKPLHSTVSGVEHGRLSSSQSRGFGVFGTGRRAMPPPVSSEDQWRRSTSIDELGFVACGAGSNASRPSKDESKATFVRRAFKAMVPGKTVSRRLSRPIVA</sequence>
<name>A0A0C9W6K7_9AGAM</name>
<feature type="non-terminal residue" evidence="2">
    <location>
        <position position="1"/>
    </location>
</feature>
<feature type="non-terminal residue" evidence="2">
    <location>
        <position position="187"/>
    </location>
</feature>
<evidence type="ECO:0000313" key="3">
    <source>
        <dbReference type="Proteomes" id="UP000053820"/>
    </source>
</evidence>
<proteinExistence type="predicted"/>
<evidence type="ECO:0000313" key="2">
    <source>
        <dbReference type="EMBL" id="KIJ62558.1"/>
    </source>
</evidence>
<keyword evidence="3" id="KW-1185">Reference proteome</keyword>
<accession>A0A0C9W6K7</accession>
<dbReference type="HOGENOM" id="CLU_1450936_0_0_1"/>
<dbReference type="AlphaFoldDB" id="A0A0C9W6K7"/>
<feature type="region of interest" description="Disordered" evidence="1">
    <location>
        <begin position="99"/>
        <end position="131"/>
    </location>
</feature>
<dbReference type="Proteomes" id="UP000053820">
    <property type="component" value="Unassembled WGS sequence"/>
</dbReference>
<gene>
    <name evidence="2" type="ORF">HYDPIDRAFT_50068</name>
</gene>
<organism evidence="2 3">
    <name type="scientific">Hydnomerulius pinastri MD-312</name>
    <dbReference type="NCBI Taxonomy" id="994086"/>
    <lineage>
        <taxon>Eukaryota</taxon>
        <taxon>Fungi</taxon>
        <taxon>Dikarya</taxon>
        <taxon>Basidiomycota</taxon>
        <taxon>Agaricomycotina</taxon>
        <taxon>Agaricomycetes</taxon>
        <taxon>Agaricomycetidae</taxon>
        <taxon>Boletales</taxon>
        <taxon>Boletales incertae sedis</taxon>
        <taxon>Leucogyrophana</taxon>
    </lineage>
</organism>
<dbReference type="EMBL" id="KN839854">
    <property type="protein sequence ID" value="KIJ62558.1"/>
    <property type="molecule type" value="Genomic_DNA"/>
</dbReference>
<protein>
    <submittedName>
        <fullName evidence="2">Uncharacterized protein</fullName>
    </submittedName>
</protein>
<dbReference type="OrthoDB" id="68483at2759"/>